<sequence>MVKSMLCKAIQNRRQISMRYEGMERILDPYLIGTTTAGNEALRAYQVGGYSESGGVPAWRLFTLSAISNVKILDTSFGIHPLYNPYDKAMVQISCRI</sequence>
<dbReference type="Proteomes" id="UP000069850">
    <property type="component" value="Chromosome 1"/>
</dbReference>
<protein>
    <submittedName>
        <fullName evidence="1">Uncharacterized protein</fullName>
    </submittedName>
</protein>
<name>A0A0X3BPE9_9EURY</name>
<reference evidence="1 2" key="1">
    <citation type="submission" date="2016-01" db="EMBL/GenBank/DDBJ databases">
        <authorList>
            <person name="Manzoor S."/>
        </authorList>
    </citation>
    <scope>NUCLEOTIDE SEQUENCE [LARGE SCALE GENOMIC DNA]</scope>
    <source>
        <strain evidence="1">Methanoculleus sp MAB1</strain>
    </source>
</reference>
<dbReference type="OrthoDB" id="145723at2157"/>
<dbReference type="KEGG" id="mema:MMAB1_2704"/>
<evidence type="ECO:0000313" key="2">
    <source>
        <dbReference type="Proteomes" id="UP000069850"/>
    </source>
</evidence>
<evidence type="ECO:0000313" key="1">
    <source>
        <dbReference type="EMBL" id="CVK33917.1"/>
    </source>
</evidence>
<dbReference type="RefSeq" id="WP_157203697.1">
    <property type="nucleotide sequence ID" value="NZ_LT158599.1"/>
</dbReference>
<dbReference type="AlphaFoldDB" id="A0A0X3BPE9"/>
<accession>A0A0X3BPE9</accession>
<dbReference type="GeneID" id="27138288"/>
<proteinExistence type="predicted"/>
<gene>
    <name evidence="1" type="ORF">MMAB1_2704</name>
</gene>
<dbReference type="EMBL" id="LT158599">
    <property type="protein sequence ID" value="CVK33917.1"/>
    <property type="molecule type" value="Genomic_DNA"/>
</dbReference>
<dbReference type="PROSITE" id="PS52050">
    <property type="entry name" value="WYL"/>
    <property type="match status" value="1"/>
</dbReference>
<organism evidence="1 2">
    <name type="scientific">Methanoculleus bourgensis</name>
    <dbReference type="NCBI Taxonomy" id="83986"/>
    <lineage>
        <taxon>Archaea</taxon>
        <taxon>Methanobacteriati</taxon>
        <taxon>Methanobacteriota</taxon>
        <taxon>Stenosarchaea group</taxon>
        <taxon>Methanomicrobia</taxon>
        <taxon>Methanomicrobiales</taxon>
        <taxon>Methanomicrobiaceae</taxon>
        <taxon>Methanoculleus</taxon>
    </lineage>
</organism>